<dbReference type="SUPFAM" id="SSF49879">
    <property type="entry name" value="SMAD/FHA domain"/>
    <property type="match status" value="1"/>
</dbReference>
<name>A0A9N9MII9_9CUCU</name>
<dbReference type="EMBL" id="OU892277">
    <property type="protein sequence ID" value="CAG9760998.1"/>
    <property type="molecule type" value="Genomic_DNA"/>
</dbReference>
<dbReference type="SMART" id="SM00240">
    <property type="entry name" value="FHA"/>
    <property type="match status" value="1"/>
</dbReference>
<proteinExistence type="predicted"/>
<organism evidence="2 3">
    <name type="scientific">Ceutorhynchus assimilis</name>
    <name type="common">cabbage seed weevil</name>
    <dbReference type="NCBI Taxonomy" id="467358"/>
    <lineage>
        <taxon>Eukaryota</taxon>
        <taxon>Metazoa</taxon>
        <taxon>Ecdysozoa</taxon>
        <taxon>Arthropoda</taxon>
        <taxon>Hexapoda</taxon>
        <taxon>Insecta</taxon>
        <taxon>Pterygota</taxon>
        <taxon>Neoptera</taxon>
        <taxon>Endopterygota</taxon>
        <taxon>Coleoptera</taxon>
        <taxon>Polyphaga</taxon>
        <taxon>Cucujiformia</taxon>
        <taxon>Curculionidae</taxon>
        <taxon>Ceutorhynchinae</taxon>
        <taxon>Ceutorhynchus</taxon>
    </lineage>
</organism>
<feature type="domain" description="FHA" evidence="1">
    <location>
        <begin position="28"/>
        <end position="78"/>
    </location>
</feature>
<evidence type="ECO:0000313" key="2">
    <source>
        <dbReference type="EMBL" id="CAG9760998.1"/>
    </source>
</evidence>
<reference evidence="2" key="1">
    <citation type="submission" date="2022-01" db="EMBL/GenBank/DDBJ databases">
        <authorList>
            <person name="King R."/>
        </authorList>
    </citation>
    <scope>NUCLEOTIDE SEQUENCE</scope>
</reference>
<dbReference type="OrthoDB" id="552194at2759"/>
<dbReference type="Pfam" id="PF00498">
    <property type="entry name" value="FHA"/>
    <property type="match status" value="1"/>
</dbReference>
<evidence type="ECO:0000259" key="1">
    <source>
        <dbReference type="PROSITE" id="PS50006"/>
    </source>
</evidence>
<gene>
    <name evidence="2" type="ORF">CEUTPL_LOCUS1711</name>
</gene>
<dbReference type="PROSITE" id="PS50006">
    <property type="entry name" value="FHA_DOMAIN"/>
    <property type="match status" value="1"/>
</dbReference>
<dbReference type="InterPro" id="IPR008984">
    <property type="entry name" value="SMAD_FHA_dom_sf"/>
</dbReference>
<dbReference type="InterPro" id="IPR000253">
    <property type="entry name" value="FHA_dom"/>
</dbReference>
<keyword evidence="3" id="KW-1185">Reference proteome</keyword>
<sequence>MEYQSPAKWSLRQIFTQSIIQLESLAETDVGRSKEAGLYLESAYLSRRHAVFVVDVDGNLMLRDLVTAFGTFVNGIALPSGGNQVLAHGDIVSFGLAHYGEATPPFLKMCFFEMITHDLQCNGRC</sequence>
<protein>
    <recommendedName>
        <fullName evidence="1">FHA domain-containing protein</fullName>
    </recommendedName>
</protein>
<accession>A0A9N9MII9</accession>
<dbReference type="Gene3D" id="2.60.200.20">
    <property type="match status" value="1"/>
</dbReference>
<dbReference type="AlphaFoldDB" id="A0A9N9MII9"/>
<dbReference type="Proteomes" id="UP001152799">
    <property type="component" value="Chromosome 1"/>
</dbReference>
<evidence type="ECO:0000313" key="3">
    <source>
        <dbReference type="Proteomes" id="UP001152799"/>
    </source>
</evidence>
<dbReference type="CDD" id="cd00060">
    <property type="entry name" value="FHA"/>
    <property type="match status" value="1"/>
</dbReference>